<feature type="region of interest" description="Disordered" evidence="1">
    <location>
        <begin position="1"/>
        <end position="144"/>
    </location>
</feature>
<feature type="compositionally biased region" description="Polar residues" evidence="1">
    <location>
        <begin position="40"/>
        <end position="53"/>
    </location>
</feature>
<keyword evidence="3" id="KW-1185">Reference proteome</keyword>
<accession>A0A9W8A882</accession>
<feature type="compositionally biased region" description="Basic and acidic residues" evidence="1">
    <location>
        <begin position="26"/>
        <end position="39"/>
    </location>
</feature>
<sequence>MTTLDPMSQRQPRRSRLKSWFAKARRPSDPGHGSSEERQQATSFAPSFQSTRQSSDEGAGPPDPFGPHPRQNTGRLSTGDLDHGANRQSEHFHRQQHRSVPTSRQSSLVWDDRSLARDAKETSRLDSHTSAPGKPPVQRRKASTFEQAEDALAERGDRLDDAQVHTARMRQASADFHDSIKAYNERHANKKWYQI</sequence>
<dbReference type="EMBL" id="JANBPT010000449">
    <property type="protein sequence ID" value="KAJ1920274.1"/>
    <property type="molecule type" value="Genomic_DNA"/>
</dbReference>
<evidence type="ECO:0000256" key="1">
    <source>
        <dbReference type="SAM" id="MobiDB-lite"/>
    </source>
</evidence>
<dbReference type="AlphaFoldDB" id="A0A9W8A882"/>
<protein>
    <submittedName>
        <fullName evidence="2">Uncharacterized protein</fullName>
    </submittedName>
</protein>
<evidence type="ECO:0000313" key="2">
    <source>
        <dbReference type="EMBL" id="KAJ1920274.1"/>
    </source>
</evidence>
<proteinExistence type="predicted"/>
<feature type="compositionally biased region" description="Basic and acidic residues" evidence="1">
    <location>
        <begin position="110"/>
        <end position="127"/>
    </location>
</feature>
<evidence type="ECO:0000313" key="3">
    <source>
        <dbReference type="Proteomes" id="UP001150569"/>
    </source>
</evidence>
<dbReference type="OrthoDB" id="19944at2759"/>
<name>A0A9W8A882_9FUNG</name>
<dbReference type="Proteomes" id="UP001150569">
    <property type="component" value="Unassembled WGS sequence"/>
</dbReference>
<reference evidence="2" key="1">
    <citation type="submission" date="2022-07" db="EMBL/GenBank/DDBJ databases">
        <title>Phylogenomic reconstructions and comparative analyses of Kickxellomycotina fungi.</title>
        <authorList>
            <person name="Reynolds N.K."/>
            <person name="Stajich J.E."/>
            <person name="Barry K."/>
            <person name="Grigoriev I.V."/>
            <person name="Crous P."/>
            <person name="Smith M.E."/>
        </authorList>
    </citation>
    <scope>NUCLEOTIDE SEQUENCE</scope>
    <source>
        <strain evidence="2">RSA 861</strain>
    </source>
</reference>
<feature type="compositionally biased region" description="Polar residues" evidence="1">
    <location>
        <begin position="98"/>
        <end position="108"/>
    </location>
</feature>
<feature type="compositionally biased region" description="Basic and acidic residues" evidence="1">
    <location>
        <begin position="80"/>
        <end position="93"/>
    </location>
</feature>
<organism evidence="2 3">
    <name type="scientific">Tieghemiomyces parasiticus</name>
    <dbReference type="NCBI Taxonomy" id="78921"/>
    <lineage>
        <taxon>Eukaryota</taxon>
        <taxon>Fungi</taxon>
        <taxon>Fungi incertae sedis</taxon>
        <taxon>Zoopagomycota</taxon>
        <taxon>Kickxellomycotina</taxon>
        <taxon>Dimargaritomycetes</taxon>
        <taxon>Dimargaritales</taxon>
        <taxon>Dimargaritaceae</taxon>
        <taxon>Tieghemiomyces</taxon>
    </lineage>
</organism>
<dbReference type="Gene3D" id="1.20.5.110">
    <property type="match status" value="1"/>
</dbReference>
<comment type="caution">
    <text evidence="2">The sequence shown here is derived from an EMBL/GenBank/DDBJ whole genome shotgun (WGS) entry which is preliminary data.</text>
</comment>
<gene>
    <name evidence="2" type="ORF">IWQ60_007035</name>
</gene>
<feature type="compositionally biased region" description="Polar residues" evidence="1">
    <location>
        <begin position="1"/>
        <end position="10"/>
    </location>
</feature>